<keyword evidence="1" id="KW-0732">Signal</keyword>
<protein>
    <submittedName>
        <fullName evidence="2">Right handed beta helix region</fullName>
    </submittedName>
</protein>
<dbReference type="InterPro" id="IPR006626">
    <property type="entry name" value="PbH1"/>
</dbReference>
<dbReference type="EMBL" id="FOCF01000009">
    <property type="protein sequence ID" value="SEN63213.1"/>
    <property type="molecule type" value="Genomic_DNA"/>
</dbReference>
<sequence>MAMPWTSSRRSFGAGMVSMLLWPRAAVADAPPRTFNVRDYGASPTASAPANTRAFQRASAALTQASGGTLLVPPGRYRVGTQRIAAGRGQGYAAQGQPIIHIENCALPVSIHGTGATLVAADGLRFGAFDPVTGAVHNPKLPFYDLDFRADAYRMIDVRNCRAAVTISGIELDGNADHYVLGGPWGDTGRQVEAIGIMLDRNTGGVVVENVRSHDHGLDGIMVAHAGLTAKSPRYPVTLRNVVCDRNGRQGLSWVGGTQLTAIGCRFTRTGRGRFQSAPGSGVDIEAEESVCRNGRFVDCTFSDNVGVGFLASTGDVADIHVERCRMIGTTSWSSWSYKPRIRFDDCLFVGSVVNAFPSPDPTQATQFHRCRFTDDPKLSPTGKAYHQFLADLGGGSTNVLFDDCDFIAVGADKALPWTPSDTHYNNCRFRQAGKKLAYTRGVFTGTCMFRTAGDVDFYGSKIKGSMTLNGRLLGRNS</sequence>
<dbReference type="SUPFAM" id="SSF51126">
    <property type="entry name" value="Pectin lyase-like"/>
    <property type="match status" value="1"/>
</dbReference>
<accession>A0A1H8I3L5</accession>
<dbReference type="AlphaFoldDB" id="A0A1H8I3L5"/>
<evidence type="ECO:0000313" key="3">
    <source>
        <dbReference type="Proteomes" id="UP000199206"/>
    </source>
</evidence>
<reference evidence="3" key="1">
    <citation type="submission" date="2016-10" db="EMBL/GenBank/DDBJ databases">
        <authorList>
            <person name="Varghese N."/>
            <person name="Submissions S."/>
        </authorList>
    </citation>
    <scope>NUCLEOTIDE SEQUENCE [LARGE SCALE GENOMIC DNA]</scope>
    <source>
        <strain evidence="3">S6-262</strain>
    </source>
</reference>
<dbReference type="STRING" id="1166340.SAMN05192583_3202"/>
<dbReference type="Proteomes" id="UP000199206">
    <property type="component" value="Unassembled WGS sequence"/>
</dbReference>
<gene>
    <name evidence="2" type="ORF">SAMN05192583_3202</name>
</gene>
<dbReference type="Gene3D" id="2.160.20.10">
    <property type="entry name" value="Single-stranded right-handed beta-helix, Pectin lyase-like"/>
    <property type="match status" value="1"/>
</dbReference>
<evidence type="ECO:0000256" key="1">
    <source>
        <dbReference type="SAM" id="SignalP"/>
    </source>
</evidence>
<evidence type="ECO:0000313" key="2">
    <source>
        <dbReference type="EMBL" id="SEN63213.1"/>
    </source>
</evidence>
<proteinExistence type="predicted"/>
<dbReference type="SMART" id="SM00710">
    <property type="entry name" value="PbH1"/>
    <property type="match status" value="6"/>
</dbReference>
<dbReference type="InterPro" id="IPR012334">
    <property type="entry name" value="Pectin_lyas_fold"/>
</dbReference>
<organism evidence="2 3">
    <name type="scientific">Sphingomonas gellani</name>
    <dbReference type="NCBI Taxonomy" id="1166340"/>
    <lineage>
        <taxon>Bacteria</taxon>
        <taxon>Pseudomonadati</taxon>
        <taxon>Pseudomonadota</taxon>
        <taxon>Alphaproteobacteria</taxon>
        <taxon>Sphingomonadales</taxon>
        <taxon>Sphingomonadaceae</taxon>
        <taxon>Sphingomonas</taxon>
    </lineage>
</organism>
<dbReference type="InterPro" id="IPR011050">
    <property type="entry name" value="Pectin_lyase_fold/virulence"/>
</dbReference>
<keyword evidence="3" id="KW-1185">Reference proteome</keyword>
<name>A0A1H8I3L5_9SPHN</name>
<feature type="chain" id="PRO_5011576830" evidence="1">
    <location>
        <begin position="29"/>
        <end position="478"/>
    </location>
</feature>
<feature type="signal peptide" evidence="1">
    <location>
        <begin position="1"/>
        <end position="28"/>
    </location>
</feature>